<gene>
    <name evidence="2" type="ORF">SADUNF_Sadunf12G0007600</name>
</gene>
<evidence type="ECO:0000313" key="3">
    <source>
        <dbReference type="Proteomes" id="UP000657918"/>
    </source>
</evidence>
<feature type="region of interest" description="Disordered" evidence="1">
    <location>
        <begin position="1"/>
        <end position="22"/>
    </location>
</feature>
<accession>A0A835MRT6</accession>
<evidence type="ECO:0000256" key="1">
    <source>
        <dbReference type="SAM" id="MobiDB-lite"/>
    </source>
</evidence>
<dbReference type="AlphaFoldDB" id="A0A835MRT6"/>
<feature type="compositionally biased region" description="Basic and acidic residues" evidence="1">
    <location>
        <begin position="1"/>
        <end position="19"/>
    </location>
</feature>
<reference evidence="2 3" key="1">
    <citation type="submission" date="2020-10" db="EMBL/GenBank/DDBJ databases">
        <title>Plant Genome Project.</title>
        <authorList>
            <person name="Zhang R.-G."/>
        </authorList>
    </citation>
    <scope>NUCLEOTIDE SEQUENCE [LARGE SCALE GENOMIC DNA]</scope>
    <source>
        <strain evidence="2">FAFU-HL-1</strain>
        <tissue evidence="2">Leaf</tissue>
    </source>
</reference>
<comment type="caution">
    <text evidence="2">The sequence shown here is derived from an EMBL/GenBank/DDBJ whole genome shotgun (WGS) entry which is preliminary data.</text>
</comment>
<proteinExistence type="predicted"/>
<sequence>MVLKMVEKQRNQEERKRISGEAPHLQPSNFIEGVDSILFGDGFGWKDVAAIGHGYVWSHNGICCV</sequence>
<dbReference type="EMBL" id="JADGMS010000012">
    <property type="protein sequence ID" value="KAF9671061.1"/>
    <property type="molecule type" value="Genomic_DNA"/>
</dbReference>
<protein>
    <submittedName>
        <fullName evidence="2">Uncharacterized protein</fullName>
    </submittedName>
</protein>
<dbReference type="Proteomes" id="UP000657918">
    <property type="component" value="Unassembled WGS sequence"/>
</dbReference>
<keyword evidence="3" id="KW-1185">Reference proteome</keyword>
<evidence type="ECO:0000313" key="2">
    <source>
        <dbReference type="EMBL" id="KAF9671061.1"/>
    </source>
</evidence>
<organism evidence="2 3">
    <name type="scientific">Salix dunnii</name>
    <dbReference type="NCBI Taxonomy" id="1413687"/>
    <lineage>
        <taxon>Eukaryota</taxon>
        <taxon>Viridiplantae</taxon>
        <taxon>Streptophyta</taxon>
        <taxon>Embryophyta</taxon>
        <taxon>Tracheophyta</taxon>
        <taxon>Spermatophyta</taxon>
        <taxon>Magnoliopsida</taxon>
        <taxon>eudicotyledons</taxon>
        <taxon>Gunneridae</taxon>
        <taxon>Pentapetalae</taxon>
        <taxon>rosids</taxon>
        <taxon>fabids</taxon>
        <taxon>Malpighiales</taxon>
        <taxon>Salicaceae</taxon>
        <taxon>Saliceae</taxon>
        <taxon>Salix</taxon>
    </lineage>
</organism>
<name>A0A835MRT6_9ROSI</name>